<evidence type="ECO:0000313" key="2">
    <source>
        <dbReference type="EMBL" id="KKO74337.1"/>
    </source>
</evidence>
<evidence type="ECO:0000313" key="3">
    <source>
        <dbReference type="Proteomes" id="UP000034350"/>
    </source>
</evidence>
<name>A0A0F9YNS2_9MICR</name>
<dbReference type="AlphaFoldDB" id="A0A0F9YNS2"/>
<feature type="transmembrane region" description="Helical" evidence="1">
    <location>
        <begin position="98"/>
        <end position="120"/>
    </location>
</feature>
<keyword evidence="1" id="KW-0812">Transmembrane</keyword>
<proteinExistence type="predicted"/>
<keyword evidence="1" id="KW-1133">Transmembrane helix</keyword>
<keyword evidence="1" id="KW-0472">Membrane</keyword>
<feature type="transmembrane region" description="Helical" evidence="1">
    <location>
        <begin position="26"/>
        <end position="47"/>
    </location>
</feature>
<evidence type="ECO:0000256" key="1">
    <source>
        <dbReference type="SAM" id="Phobius"/>
    </source>
</evidence>
<accession>A0A0F9YNS2</accession>
<dbReference type="EMBL" id="JPQZ01000082">
    <property type="protein sequence ID" value="KKO74337.1"/>
    <property type="molecule type" value="Genomic_DNA"/>
</dbReference>
<gene>
    <name evidence="2" type="ORF">AAJ76_8200015393</name>
</gene>
<keyword evidence="3" id="KW-1185">Reference proteome</keyword>
<dbReference type="GeneID" id="36321472"/>
<dbReference type="RefSeq" id="XP_024330079.1">
    <property type="nucleotide sequence ID" value="XM_024476518.1"/>
</dbReference>
<dbReference type="VEuPathDB" id="MicrosporidiaDB:AAJ76_8200015393"/>
<feature type="transmembrane region" description="Helical" evidence="1">
    <location>
        <begin position="67"/>
        <end position="86"/>
    </location>
</feature>
<organism evidence="2 3">
    <name type="scientific">Vairimorpha ceranae</name>
    <dbReference type="NCBI Taxonomy" id="40302"/>
    <lineage>
        <taxon>Eukaryota</taxon>
        <taxon>Fungi</taxon>
        <taxon>Fungi incertae sedis</taxon>
        <taxon>Microsporidia</taxon>
        <taxon>Nosematidae</taxon>
        <taxon>Vairimorpha</taxon>
    </lineage>
</organism>
<reference evidence="2 3" key="1">
    <citation type="journal article" date="2015" name="Environ. Microbiol.">
        <title>Genome analyses suggest the presence of polyploidy and recent human-driven expansions in eight global populations of the honeybee pathogen Nosema ceranae.</title>
        <authorList>
            <person name="Pelin A."/>
            <person name="Selman M."/>
            <person name="Aris-Brosou S."/>
            <person name="Farinelli L."/>
            <person name="Corradi N."/>
        </authorList>
    </citation>
    <scope>NUCLEOTIDE SEQUENCE [LARGE SCALE GENOMIC DNA]</scope>
    <source>
        <strain evidence="2 3">PA08 1199</strain>
    </source>
</reference>
<comment type="caution">
    <text evidence="2">The sequence shown here is derived from an EMBL/GenBank/DDBJ whole genome shotgun (WGS) entry which is preliminary data.</text>
</comment>
<sequence length="140" mass="16482">MEVPIFLKAHNFGFPLLQEDLKFFSFIRKLFILRLKIFIFFFTSLFLKKSKSNLSFLSCYALKPMALTEFNYIFLCTLVTTIFVNGVSPPLSFLKVRIVIFLLNLLVQNNFMVCLFINLVKDRCNSDFAQRHLSKERAFK</sequence>
<protein>
    <submittedName>
        <fullName evidence="2">Uncharacterized protein</fullName>
    </submittedName>
</protein>
<dbReference type="Proteomes" id="UP000034350">
    <property type="component" value="Unassembled WGS sequence"/>
</dbReference>
<dbReference type="VEuPathDB" id="MicrosporidiaDB:NCER_102319"/>